<dbReference type="FunFam" id="3.10.50.40:FF:000001">
    <property type="entry name" value="Trigger factor"/>
    <property type="match status" value="1"/>
</dbReference>
<dbReference type="PANTHER" id="PTHR30560:SF3">
    <property type="entry name" value="TRIGGER FACTOR-LIKE PROTEIN TIG, CHLOROPLASTIC"/>
    <property type="match status" value="1"/>
</dbReference>
<keyword evidence="9 11" id="KW-0131">Cell cycle</keyword>
<evidence type="ECO:0000256" key="7">
    <source>
        <dbReference type="ARBA" id="ARBA00023186"/>
    </source>
</evidence>
<dbReference type="GO" id="GO:0003755">
    <property type="term" value="F:peptidyl-prolyl cis-trans isomerase activity"/>
    <property type="evidence" value="ECO:0007669"/>
    <property type="project" value="UniProtKB-UniRule"/>
</dbReference>
<dbReference type="InterPro" id="IPR036611">
    <property type="entry name" value="Trigger_fac_ribosome-bd_sf"/>
</dbReference>
<evidence type="ECO:0000256" key="8">
    <source>
        <dbReference type="ARBA" id="ARBA00023235"/>
    </source>
</evidence>
<dbReference type="InterPro" id="IPR005215">
    <property type="entry name" value="Trig_fac"/>
</dbReference>
<dbReference type="Gene3D" id="3.30.70.1050">
    <property type="entry name" value="Trigger factor ribosome-binding domain"/>
    <property type="match status" value="1"/>
</dbReference>
<dbReference type="SUPFAM" id="SSF109998">
    <property type="entry name" value="Triger factor/SurA peptide-binding domain-like"/>
    <property type="match status" value="1"/>
</dbReference>
<dbReference type="Pfam" id="PF05698">
    <property type="entry name" value="Trigger_C"/>
    <property type="match status" value="1"/>
</dbReference>
<dbReference type="SUPFAM" id="SSF102735">
    <property type="entry name" value="Trigger factor ribosome-binding domain"/>
    <property type="match status" value="1"/>
</dbReference>
<dbReference type="Gene3D" id="1.10.3120.10">
    <property type="entry name" value="Trigger factor, C-terminal domain"/>
    <property type="match status" value="1"/>
</dbReference>
<evidence type="ECO:0000313" key="15">
    <source>
        <dbReference type="EMBL" id="OGZ95979.1"/>
    </source>
</evidence>
<proteinExistence type="inferred from homology"/>
<evidence type="ECO:0000256" key="2">
    <source>
        <dbReference type="ARBA" id="ARBA00005464"/>
    </source>
</evidence>
<dbReference type="GO" id="GO:0044183">
    <property type="term" value="F:protein folding chaperone"/>
    <property type="evidence" value="ECO:0007669"/>
    <property type="project" value="TreeGrafter"/>
</dbReference>
<evidence type="ECO:0000259" key="12">
    <source>
        <dbReference type="Pfam" id="PF00254"/>
    </source>
</evidence>
<accession>A0A1G2K971</accession>
<reference evidence="15 16" key="1">
    <citation type="journal article" date="2016" name="Nat. Commun.">
        <title>Thousands of microbial genomes shed light on interconnected biogeochemical processes in an aquifer system.</title>
        <authorList>
            <person name="Anantharaman K."/>
            <person name="Brown C.T."/>
            <person name="Hug L.A."/>
            <person name="Sharon I."/>
            <person name="Castelle C.J."/>
            <person name="Probst A.J."/>
            <person name="Thomas B.C."/>
            <person name="Singh A."/>
            <person name="Wilkins M.J."/>
            <person name="Karaoz U."/>
            <person name="Brodie E.L."/>
            <person name="Williams K.H."/>
            <person name="Hubbard S.S."/>
            <person name="Banfield J.F."/>
        </authorList>
    </citation>
    <scope>NUCLEOTIDE SEQUENCE [LARGE SCALE GENOMIC DNA]</scope>
</reference>
<dbReference type="Gene3D" id="3.10.50.40">
    <property type="match status" value="1"/>
</dbReference>
<dbReference type="SUPFAM" id="SSF54534">
    <property type="entry name" value="FKBP-like"/>
    <property type="match status" value="1"/>
</dbReference>
<dbReference type="PIRSF" id="PIRSF003095">
    <property type="entry name" value="Trigger_factor"/>
    <property type="match status" value="1"/>
</dbReference>
<organism evidence="15 16">
    <name type="scientific">Candidatus Sungbacteria bacterium RIFCSPHIGHO2_01_FULL_47_32</name>
    <dbReference type="NCBI Taxonomy" id="1802264"/>
    <lineage>
        <taxon>Bacteria</taxon>
        <taxon>Candidatus Sungiibacteriota</taxon>
    </lineage>
</organism>
<dbReference type="GO" id="GO:0043022">
    <property type="term" value="F:ribosome binding"/>
    <property type="evidence" value="ECO:0007669"/>
    <property type="project" value="TreeGrafter"/>
</dbReference>
<keyword evidence="8 11" id="KW-0413">Isomerase</keyword>
<name>A0A1G2K971_9BACT</name>
<evidence type="ECO:0000256" key="4">
    <source>
        <dbReference type="ARBA" id="ARBA00016902"/>
    </source>
</evidence>
<keyword evidence="6 11" id="KW-0697">Rotamase</keyword>
<comment type="similarity">
    <text evidence="2 11">Belongs to the FKBP-type PPIase family. Tig subfamily.</text>
</comment>
<dbReference type="EMBL" id="MHQC01000001">
    <property type="protein sequence ID" value="OGZ95979.1"/>
    <property type="molecule type" value="Genomic_DNA"/>
</dbReference>
<comment type="catalytic activity">
    <reaction evidence="1 11">
        <text>[protein]-peptidylproline (omega=180) = [protein]-peptidylproline (omega=0)</text>
        <dbReference type="Rhea" id="RHEA:16237"/>
        <dbReference type="Rhea" id="RHEA-COMP:10747"/>
        <dbReference type="Rhea" id="RHEA-COMP:10748"/>
        <dbReference type="ChEBI" id="CHEBI:83833"/>
        <dbReference type="ChEBI" id="CHEBI:83834"/>
        <dbReference type="EC" id="5.2.1.8"/>
    </reaction>
</comment>
<evidence type="ECO:0000256" key="9">
    <source>
        <dbReference type="ARBA" id="ARBA00023306"/>
    </source>
</evidence>
<feature type="domain" description="PPIase FKBP-type" evidence="12">
    <location>
        <begin position="172"/>
        <end position="248"/>
    </location>
</feature>
<dbReference type="Proteomes" id="UP000177152">
    <property type="component" value="Unassembled WGS sequence"/>
</dbReference>
<dbReference type="InterPro" id="IPR008881">
    <property type="entry name" value="Trigger_fac_ribosome-bd_bac"/>
</dbReference>
<dbReference type="NCBIfam" id="TIGR00115">
    <property type="entry name" value="tig"/>
    <property type="match status" value="1"/>
</dbReference>
<evidence type="ECO:0000313" key="16">
    <source>
        <dbReference type="Proteomes" id="UP000177152"/>
    </source>
</evidence>
<evidence type="ECO:0000256" key="5">
    <source>
        <dbReference type="ARBA" id="ARBA00022618"/>
    </source>
</evidence>
<dbReference type="InterPro" id="IPR027304">
    <property type="entry name" value="Trigger_fact/SurA_dom_sf"/>
</dbReference>
<dbReference type="InterPro" id="IPR001179">
    <property type="entry name" value="PPIase_FKBP_dom"/>
</dbReference>
<evidence type="ECO:0000256" key="1">
    <source>
        <dbReference type="ARBA" id="ARBA00000971"/>
    </source>
</evidence>
<keyword evidence="11" id="KW-0963">Cytoplasm</keyword>
<dbReference type="AlphaFoldDB" id="A0A1G2K971"/>
<feature type="domain" description="Trigger factor ribosome-binding bacterial" evidence="13">
    <location>
        <begin position="1"/>
        <end position="159"/>
    </location>
</feature>
<evidence type="ECO:0000259" key="13">
    <source>
        <dbReference type="Pfam" id="PF05697"/>
    </source>
</evidence>
<dbReference type="HAMAP" id="MF_00303">
    <property type="entry name" value="Trigger_factor_Tig"/>
    <property type="match status" value="1"/>
</dbReference>
<dbReference type="InterPro" id="IPR008880">
    <property type="entry name" value="Trigger_fac_C"/>
</dbReference>
<dbReference type="GO" id="GO:0005737">
    <property type="term" value="C:cytoplasm"/>
    <property type="evidence" value="ECO:0007669"/>
    <property type="project" value="UniProtKB-SubCell"/>
</dbReference>
<comment type="domain">
    <text evidence="11">Consists of 3 domains; the N-terminus binds the ribosome, the middle domain has PPIase activity, while the C-terminus has intrinsic chaperone activity on its own.</text>
</comment>
<evidence type="ECO:0000256" key="6">
    <source>
        <dbReference type="ARBA" id="ARBA00023110"/>
    </source>
</evidence>
<comment type="caution">
    <text evidence="15">The sequence shown here is derived from an EMBL/GenBank/DDBJ whole genome shotgun (WGS) entry which is preliminary data.</text>
</comment>
<dbReference type="GO" id="GO:0051301">
    <property type="term" value="P:cell division"/>
    <property type="evidence" value="ECO:0007669"/>
    <property type="project" value="UniProtKB-KW"/>
</dbReference>
<comment type="subcellular location">
    <subcellularLocation>
        <location evidence="11">Cytoplasm</location>
    </subcellularLocation>
    <text evidence="11">About half TF is bound to the ribosome near the polypeptide exit tunnel while the other half is free in the cytoplasm.</text>
</comment>
<dbReference type="GO" id="GO:0051083">
    <property type="term" value="P:'de novo' cotranslational protein folding"/>
    <property type="evidence" value="ECO:0007669"/>
    <property type="project" value="TreeGrafter"/>
</dbReference>
<dbReference type="PANTHER" id="PTHR30560">
    <property type="entry name" value="TRIGGER FACTOR CHAPERONE AND PEPTIDYL-PROLYL CIS/TRANS ISOMERASE"/>
    <property type="match status" value="1"/>
</dbReference>
<evidence type="ECO:0000256" key="11">
    <source>
        <dbReference type="HAMAP-Rule" id="MF_00303"/>
    </source>
</evidence>
<protein>
    <recommendedName>
        <fullName evidence="4 11">Trigger factor</fullName>
        <shortName evidence="11">TF</shortName>
        <ecNumber evidence="3 11">5.2.1.8</ecNumber>
    </recommendedName>
    <alternativeName>
        <fullName evidence="10 11">PPIase</fullName>
    </alternativeName>
</protein>
<dbReference type="GO" id="GO:0043335">
    <property type="term" value="P:protein unfolding"/>
    <property type="evidence" value="ECO:0007669"/>
    <property type="project" value="TreeGrafter"/>
</dbReference>
<evidence type="ECO:0000259" key="14">
    <source>
        <dbReference type="Pfam" id="PF05698"/>
    </source>
</evidence>
<keyword evidence="5 11" id="KW-0132">Cell division</keyword>
<dbReference type="InterPro" id="IPR046357">
    <property type="entry name" value="PPIase_dom_sf"/>
</dbReference>
<keyword evidence="7 11" id="KW-0143">Chaperone</keyword>
<feature type="domain" description="Trigger factor C-terminal" evidence="14">
    <location>
        <begin position="278"/>
        <end position="435"/>
    </location>
</feature>
<evidence type="ECO:0000256" key="3">
    <source>
        <dbReference type="ARBA" id="ARBA00013194"/>
    </source>
</evidence>
<evidence type="ECO:0000256" key="10">
    <source>
        <dbReference type="ARBA" id="ARBA00029986"/>
    </source>
</evidence>
<sequence length="438" mass="49657">MKFSTQKTPKSKIEITVSVPAEELALHLESAARSLSKARPMEGFRPGKAPMGVVKQRFGEFAVYEQAAKMCIEKQYLKIVEELGGKKNGEENVPGIEPIGHPEISITKLAPKEDFEYKIVLSVIPELNLPDYKKNASSVTKTKKPVVVEDKEVDEALKSVRESRAPLITVSRPAERGDIVEIDFETFDGDRKLNGIESKSHPIAIGEGRFIPGFEDNLIGIAAGETKEFNLKLPTDFQNSSLAGKEVTFRATARAVQEKHVPELTDEFAKSVGNFSDLEALKKNVREGILMEKEHKERDRIRMEIIDGIAKKADAELPELLIERELDKMEQELKSGVEHMGLSFDDYLLNIKKSPEELRKDWRKDAEKRVRGALILRKIADAEHIEPEHDEVQAEADRFVMRSGLAEHEIKKIDKEQLFEYARGVRRNEKVFEFLEKQ</sequence>
<dbReference type="GO" id="GO:0015031">
    <property type="term" value="P:protein transport"/>
    <property type="evidence" value="ECO:0007669"/>
    <property type="project" value="UniProtKB-UniRule"/>
</dbReference>
<dbReference type="InterPro" id="IPR037041">
    <property type="entry name" value="Trigger_fac_C_sf"/>
</dbReference>
<dbReference type="EC" id="5.2.1.8" evidence="3 11"/>
<dbReference type="Pfam" id="PF05697">
    <property type="entry name" value="Trigger_N"/>
    <property type="match status" value="1"/>
</dbReference>
<dbReference type="Pfam" id="PF00254">
    <property type="entry name" value="FKBP_C"/>
    <property type="match status" value="1"/>
</dbReference>
<comment type="function">
    <text evidence="11">Involved in protein export. Acts as a chaperone by maintaining the newly synthesized protein in an open conformation. Functions as a peptidyl-prolyl cis-trans isomerase.</text>
</comment>
<gene>
    <name evidence="11" type="primary">tig</name>
    <name evidence="15" type="ORF">A2633_01485</name>
</gene>